<dbReference type="AlphaFoldDB" id="A0ABD2JMI1"/>
<keyword evidence="4" id="KW-0238">DNA-binding</keyword>
<dbReference type="Pfam" id="PF00488">
    <property type="entry name" value="MutS_V"/>
    <property type="match status" value="1"/>
</dbReference>
<dbReference type="SUPFAM" id="SSF48334">
    <property type="entry name" value="DNA repair protein MutS, domain III"/>
    <property type="match status" value="1"/>
</dbReference>
<dbReference type="SUPFAM" id="SSF52540">
    <property type="entry name" value="P-loop containing nucleoside triphosphate hydrolases"/>
    <property type="match status" value="1"/>
</dbReference>
<dbReference type="Pfam" id="PF05192">
    <property type="entry name" value="MutS_III"/>
    <property type="match status" value="1"/>
</dbReference>
<dbReference type="PANTHER" id="PTHR11361">
    <property type="entry name" value="DNA MISMATCH REPAIR PROTEIN MUTS FAMILY MEMBER"/>
    <property type="match status" value="1"/>
</dbReference>
<keyword evidence="3" id="KW-0067">ATP-binding</keyword>
<dbReference type="PANTHER" id="PTHR11361:SF148">
    <property type="entry name" value="DNA MISMATCH REPAIR PROTEIN MSH6"/>
    <property type="match status" value="1"/>
</dbReference>
<keyword evidence="2" id="KW-0547">Nucleotide-binding</keyword>
<dbReference type="Pfam" id="PF05190">
    <property type="entry name" value="MutS_IV"/>
    <property type="match status" value="1"/>
</dbReference>
<dbReference type="SMART" id="SM00534">
    <property type="entry name" value="MUTSac"/>
    <property type="match status" value="1"/>
</dbReference>
<dbReference type="InterPro" id="IPR017261">
    <property type="entry name" value="DNA_mismatch_repair_MutS/MSH"/>
</dbReference>
<reference evidence="6 7" key="1">
    <citation type="submission" date="2024-10" db="EMBL/GenBank/DDBJ databases">
        <authorList>
            <person name="Kim D."/>
        </authorList>
    </citation>
    <scope>NUCLEOTIDE SEQUENCE [LARGE SCALE GENOMIC DNA]</scope>
    <source>
        <strain evidence="6">BH-2024</strain>
    </source>
</reference>
<proteinExistence type="inferred from homology"/>
<gene>
    <name evidence="6" type="ORF">niasHT_024225</name>
</gene>
<dbReference type="EMBL" id="JBICBT010000941">
    <property type="protein sequence ID" value="KAL3091643.1"/>
    <property type="molecule type" value="Genomic_DNA"/>
</dbReference>
<dbReference type="Gene3D" id="3.40.50.300">
    <property type="entry name" value="P-loop containing nucleotide triphosphate hydrolases"/>
    <property type="match status" value="1"/>
</dbReference>
<comment type="similarity">
    <text evidence="1">Belongs to the DNA mismatch repair MutS family.</text>
</comment>
<dbReference type="InterPro" id="IPR007696">
    <property type="entry name" value="DNA_mismatch_repair_MutS_core"/>
</dbReference>
<keyword evidence="7" id="KW-1185">Reference proteome</keyword>
<comment type="caution">
    <text evidence="6">The sequence shown here is derived from an EMBL/GenBank/DDBJ whole genome shotgun (WGS) entry which is preliminary data.</text>
</comment>
<evidence type="ECO:0000313" key="7">
    <source>
        <dbReference type="Proteomes" id="UP001620626"/>
    </source>
</evidence>
<dbReference type="FunFam" id="1.10.1420.10:FF:000005">
    <property type="entry name" value="DNA mismatch repair protein"/>
    <property type="match status" value="1"/>
</dbReference>
<sequence length="806" mass="89672">MLVLWVSPGGSLRFGVCFVDCSIAAFKLAEFDDDANQSNLRTLLAHNYPVQLLYEKGTLSSPSMALVNTMLSAVSKEALLPKRQFLSAETTLTTLCNDNYFGAHLDDWPATVRQMLASSDAAIPAPSECHRLCLSSLGAVLWYLKHCLVDVDTVSMRRFSAYIPPYIESKEIGKGAKNGMEAEAFWEGKHMVLDGVALSNLHIVPSLSVSGSSSAFSSFAASSSRMNNANFSLYNTVNRCQTPFGKRLLRQWISAPICDQKSLLGRQKSVEWLFSDERRPNLTKMIDLLRKIPDLERLFQRIHTIGLKYRMDSGNGHPDSRANLFEADKYNKRKIKDLLIVLDGLEDTRKLMLLFKEINSQGESKAPPLLNECLSAHYKEMVEDLAFFKGAFDRENAFERGVILPRRGVDSEYDGTCREIEQCKEQLEAYLGWASKKLKCTPKFVGTGRNSHQLEIPESACHNLTDDFQFTSQRKGYKRYTTNNLQKLVDKLNDAETNCATISAEVTRRVFADLDVRKDKWSSIVHQIATFDCLMALSLYAQSSPHKMCFPEFVFEFDTPFIDIQRGFHPSLADLKSASAGSFNYIPNSCALGCGSNTAHTMLLTGPNMGGKSTFMRQVATLVALAHIGSMVPADSMRLTPVDRIFCRIGASDRLSAGQSTFFVELSETNTILSQATRHSLVLIDELGRGTSTHDGTAIACAVLKHIVRSIGCRTLFSTHYHSLCNFVATDPRIALAHMSCMVENADLADPTMESITFLYTLAEGMCDKSYGFYTAKMAGLNTELIRHASQASNLLCNKNGMEERP</sequence>
<dbReference type="Pfam" id="PF05188">
    <property type="entry name" value="MutS_II"/>
    <property type="match status" value="1"/>
</dbReference>
<evidence type="ECO:0000256" key="3">
    <source>
        <dbReference type="ARBA" id="ARBA00022840"/>
    </source>
</evidence>
<evidence type="ECO:0000256" key="4">
    <source>
        <dbReference type="ARBA" id="ARBA00023125"/>
    </source>
</evidence>
<dbReference type="InterPro" id="IPR036678">
    <property type="entry name" value="MutS_con_dom_sf"/>
</dbReference>
<name>A0ABD2JMI1_9BILA</name>
<dbReference type="Gene3D" id="1.10.1420.10">
    <property type="match status" value="2"/>
</dbReference>
<dbReference type="SMART" id="SM00533">
    <property type="entry name" value="MUTSd"/>
    <property type="match status" value="1"/>
</dbReference>
<organism evidence="6 7">
    <name type="scientific">Heterodera trifolii</name>
    <dbReference type="NCBI Taxonomy" id="157864"/>
    <lineage>
        <taxon>Eukaryota</taxon>
        <taxon>Metazoa</taxon>
        <taxon>Ecdysozoa</taxon>
        <taxon>Nematoda</taxon>
        <taxon>Chromadorea</taxon>
        <taxon>Rhabditida</taxon>
        <taxon>Tylenchina</taxon>
        <taxon>Tylenchomorpha</taxon>
        <taxon>Tylenchoidea</taxon>
        <taxon>Heteroderidae</taxon>
        <taxon>Heteroderinae</taxon>
        <taxon>Heterodera</taxon>
    </lineage>
</organism>
<dbReference type="InterPro" id="IPR007861">
    <property type="entry name" value="DNA_mismatch_repair_MutS_clamp"/>
</dbReference>
<dbReference type="InterPro" id="IPR027417">
    <property type="entry name" value="P-loop_NTPase"/>
</dbReference>
<evidence type="ECO:0000256" key="2">
    <source>
        <dbReference type="ARBA" id="ARBA00022741"/>
    </source>
</evidence>
<evidence type="ECO:0000313" key="6">
    <source>
        <dbReference type="EMBL" id="KAL3091643.1"/>
    </source>
</evidence>
<dbReference type="InterPro" id="IPR045076">
    <property type="entry name" value="MutS"/>
</dbReference>
<accession>A0ABD2JMI1</accession>
<evidence type="ECO:0000256" key="1">
    <source>
        <dbReference type="ARBA" id="ARBA00006271"/>
    </source>
</evidence>
<dbReference type="PIRSF" id="PIRSF037677">
    <property type="entry name" value="DNA_mis_repair_Msh6"/>
    <property type="match status" value="1"/>
</dbReference>
<dbReference type="GO" id="GO:0003677">
    <property type="term" value="F:DNA binding"/>
    <property type="evidence" value="ECO:0007669"/>
    <property type="project" value="UniProtKB-KW"/>
</dbReference>
<dbReference type="InterPro" id="IPR007860">
    <property type="entry name" value="DNA_mmatch_repair_MutS_con_dom"/>
</dbReference>
<dbReference type="Proteomes" id="UP001620626">
    <property type="component" value="Unassembled WGS sequence"/>
</dbReference>
<dbReference type="InterPro" id="IPR000432">
    <property type="entry name" value="DNA_mismatch_repair_MutS_C"/>
</dbReference>
<feature type="domain" description="DNA mismatch repair proteins mutS family" evidence="5">
    <location>
        <begin position="680"/>
        <end position="696"/>
    </location>
</feature>
<evidence type="ECO:0000259" key="5">
    <source>
        <dbReference type="PROSITE" id="PS00486"/>
    </source>
</evidence>
<dbReference type="PROSITE" id="PS00486">
    <property type="entry name" value="DNA_MISMATCH_REPAIR_2"/>
    <property type="match status" value="1"/>
</dbReference>
<dbReference type="GO" id="GO:0005524">
    <property type="term" value="F:ATP binding"/>
    <property type="evidence" value="ECO:0007669"/>
    <property type="project" value="UniProtKB-KW"/>
</dbReference>
<protein>
    <recommendedName>
        <fullName evidence="5">DNA mismatch repair proteins mutS family domain-containing protein</fullName>
    </recommendedName>
</protein>
<dbReference type="Gene3D" id="3.30.420.110">
    <property type="entry name" value="MutS, connector domain"/>
    <property type="match status" value="1"/>
</dbReference>
<dbReference type="InterPro" id="IPR036187">
    <property type="entry name" value="DNA_mismatch_repair_MutS_sf"/>
</dbReference>